<dbReference type="SUPFAM" id="SSF81383">
    <property type="entry name" value="F-box domain"/>
    <property type="match status" value="1"/>
</dbReference>
<reference evidence="1 2" key="1">
    <citation type="submission" date="2014-11" db="EMBL/GenBank/DDBJ databases">
        <title>Genetic blueprint of the zoonotic pathogen Toxocara canis.</title>
        <authorList>
            <person name="Zhu X.-Q."/>
            <person name="Korhonen P.K."/>
            <person name="Cai H."/>
            <person name="Young N.D."/>
            <person name="Nejsum P."/>
            <person name="von Samson-Himmelstjerna G."/>
            <person name="Boag P.R."/>
            <person name="Tan P."/>
            <person name="Li Q."/>
            <person name="Min J."/>
            <person name="Yang Y."/>
            <person name="Wang X."/>
            <person name="Fang X."/>
            <person name="Hall R.S."/>
            <person name="Hofmann A."/>
            <person name="Sternberg P.W."/>
            <person name="Jex A.R."/>
            <person name="Gasser R.B."/>
        </authorList>
    </citation>
    <scope>NUCLEOTIDE SEQUENCE [LARGE SCALE GENOMIC DNA]</scope>
    <source>
        <strain evidence="1">PN_DK_2014</strain>
    </source>
</reference>
<dbReference type="InterPro" id="IPR036047">
    <property type="entry name" value="F-box-like_dom_sf"/>
</dbReference>
<dbReference type="AlphaFoldDB" id="A0A0B2VYU1"/>
<accession>A0A0B2VYU1</accession>
<name>A0A0B2VYU1_TOXCA</name>
<gene>
    <name evidence="1" type="ORF">Tcan_15302</name>
</gene>
<proteinExistence type="predicted"/>
<evidence type="ECO:0008006" key="3">
    <source>
        <dbReference type="Google" id="ProtNLM"/>
    </source>
</evidence>
<keyword evidence="2" id="KW-1185">Reference proteome</keyword>
<organism evidence="1 2">
    <name type="scientific">Toxocara canis</name>
    <name type="common">Canine roundworm</name>
    <dbReference type="NCBI Taxonomy" id="6265"/>
    <lineage>
        <taxon>Eukaryota</taxon>
        <taxon>Metazoa</taxon>
        <taxon>Ecdysozoa</taxon>
        <taxon>Nematoda</taxon>
        <taxon>Chromadorea</taxon>
        <taxon>Rhabditida</taxon>
        <taxon>Spirurina</taxon>
        <taxon>Ascaridomorpha</taxon>
        <taxon>Ascaridoidea</taxon>
        <taxon>Toxocaridae</taxon>
        <taxon>Toxocara</taxon>
    </lineage>
</organism>
<dbReference type="EMBL" id="JPKZ01000643">
    <property type="protein sequence ID" value="KHN86135.1"/>
    <property type="molecule type" value="Genomic_DNA"/>
</dbReference>
<evidence type="ECO:0000313" key="2">
    <source>
        <dbReference type="Proteomes" id="UP000031036"/>
    </source>
</evidence>
<dbReference type="Proteomes" id="UP000031036">
    <property type="component" value="Unassembled WGS sequence"/>
</dbReference>
<protein>
    <recommendedName>
        <fullName evidence="3">F-box domain-containing protein</fullName>
    </recommendedName>
</protein>
<evidence type="ECO:0000313" key="1">
    <source>
        <dbReference type="EMBL" id="KHN86135.1"/>
    </source>
</evidence>
<comment type="caution">
    <text evidence="1">The sequence shown here is derived from an EMBL/GenBank/DDBJ whole genome shotgun (WGS) entry which is preliminary data.</text>
</comment>
<sequence>MNSQLPLTVLWQIREMLTIGDRLRMRRVCRWWNYALAGKKAEINVICAYVDCATPVFRTITDSGLRIYRFSTMDGEMQNEDHQLYKSTALMNFLSNVHSIGRFEFDEVSERTMASCSQLLCSIRESHLRINVSDMSFKFWYKPPSLATIVKMISVVDFSAIERFEIVLHAIRAVTETHLRNALNDAHLFFGCCAKMINITELHIPVHYLDSKLPLEACAMPKLRKLSLTVHFIEQQKLLIDTCLPWSLSGNR</sequence>
<dbReference type="Gene3D" id="1.20.1280.50">
    <property type="match status" value="1"/>
</dbReference>